<name>F8JMP9_STREN</name>
<dbReference type="RefSeq" id="WP_014151631.1">
    <property type="nucleotide sequence ID" value="NC_016113.1"/>
</dbReference>
<dbReference type="Proteomes" id="UP000007842">
    <property type="component" value="Plasmid pSCATT"/>
</dbReference>
<keyword evidence="2" id="KW-0614">Plasmid</keyword>
<dbReference type="AlphaFoldDB" id="F8JMP9"/>
<evidence type="ECO:0000259" key="1">
    <source>
        <dbReference type="Pfam" id="PF08885"/>
    </source>
</evidence>
<keyword evidence="3" id="KW-1185">Reference proteome</keyword>
<dbReference type="PATRIC" id="fig|1003195.11.peg.1141"/>
<feature type="domain" description="GSCFA" evidence="1">
    <location>
        <begin position="41"/>
        <end position="309"/>
    </location>
</feature>
<geneLocation type="plasmid" evidence="2 3">
    <name>pSCATT</name>
</geneLocation>
<dbReference type="Pfam" id="PF08885">
    <property type="entry name" value="GSCFA"/>
    <property type="match status" value="1"/>
</dbReference>
<protein>
    <recommendedName>
        <fullName evidence="1">GSCFA domain-containing protein</fullName>
    </recommendedName>
</protein>
<evidence type="ECO:0000313" key="3">
    <source>
        <dbReference type="Proteomes" id="UP000007842"/>
    </source>
</evidence>
<sequence>MNPYQALPARSFWRPAVAEPEPQDIGDLWEPAFAIGQDDPVLTAGSCFAARIGPALLAAGYNWYDAEPAPPGLTAAQRTARHYGEFSFRTGNIYTAAVLRQWLSWAFGHTTPPDEAWYDQGRAHDPYRPSVEPEGHADAEEMLRSRRTTLDAVRRAVTGASCLVFTLGLTEAWLDRRHGTVLPVCPGTVRGTFDETRHVFHNHTTAEVHRDLTEAVAIARAANPALRFLLTVSPVPLTATATGGHALTANTYSKSVLRAAAGQLAAEDEGVDYFPSYELVTGAPFRAAFYEPNLRTVTEDGVAFVMRHFIAAVTGAGRAAAPRRSTAPVRPLKGGDICDDAVLDYYGPR</sequence>
<dbReference type="KEGG" id="scy:SCATT_p05490"/>
<gene>
    <name evidence="2" type="ordered locus">SCATT_p05490</name>
</gene>
<dbReference type="InterPro" id="IPR014982">
    <property type="entry name" value="GSCFA"/>
</dbReference>
<dbReference type="KEGG" id="sct:SCAT_p1182"/>
<dbReference type="OrthoDB" id="369216at2"/>
<organism evidence="2 3">
    <name type="scientific">Streptantibioticus cattleyicolor (strain ATCC 35852 / DSM 46488 / JCM 4925 / NBRC 14057 / NRRL 8057)</name>
    <name type="common">Streptomyces cattleya</name>
    <dbReference type="NCBI Taxonomy" id="1003195"/>
    <lineage>
        <taxon>Bacteria</taxon>
        <taxon>Bacillati</taxon>
        <taxon>Actinomycetota</taxon>
        <taxon>Actinomycetes</taxon>
        <taxon>Kitasatosporales</taxon>
        <taxon>Streptomycetaceae</taxon>
        <taxon>Streptantibioticus</taxon>
    </lineage>
</organism>
<dbReference type="HOGENOM" id="CLU_049172_0_0_11"/>
<proteinExistence type="predicted"/>
<dbReference type="EMBL" id="CP003229">
    <property type="protein sequence ID" value="AEW98742.1"/>
    <property type="molecule type" value="Genomic_DNA"/>
</dbReference>
<evidence type="ECO:0000313" key="2">
    <source>
        <dbReference type="EMBL" id="AEW98742.1"/>
    </source>
</evidence>
<reference evidence="3" key="1">
    <citation type="submission" date="2011-12" db="EMBL/GenBank/DDBJ databases">
        <title>Complete genome sequence of Streptomyces cattleya strain DSM 46488.</title>
        <authorList>
            <person name="Ou H.-Y."/>
            <person name="Li P."/>
            <person name="Zhao C."/>
            <person name="O'Hagan D."/>
            <person name="Deng Z."/>
        </authorList>
    </citation>
    <scope>NUCLEOTIDE SEQUENCE [LARGE SCALE GENOMIC DNA]</scope>
    <source>
        <strain evidence="3">ATCC 35852 / DSM 46488 / JCM 4925 / NBRC 14057 / NRRL 8057</strain>
        <plasmid evidence="3">Plasmid pSCATT</plasmid>
    </source>
</reference>
<accession>F8JMP9</accession>
<accession>G8XGR5</accession>